<evidence type="ECO:0000256" key="1">
    <source>
        <dbReference type="SAM" id="MobiDB-lite"/>
    </source>
</evidence>
<reference evidence="2" key="1">
    <citation type="journal article" name="BMC Genomics">
        <title>Long-read sequencing and de novo genome assembly of marine medaka (Oryzias melastigma).</title>
        <authorList>
            <person name="Liang P."/>
            <person name="Saqib H.S.A."/>
            <person name="Ni X."/>
            <person name="Shen Y."/>
        </authorList>
    </citation>
    <scope>NUCLEOTIDE SEQUENCE</scope>
    <source>
        <strain evidence="2">Bigg-433</strain>
    </source>
</reference>
<evidence type="ECO:0000313" key="2">
    <source>
        <dbReference type="EMBL" id="KAF6725641.1"/>
    </source>
</evidence>
<sequence length="104" mass="10990">MRGGQTHVGPTVHRPSSGELKPGGKFGATGKLSESSRRDSPLPARIPAESEPPPLPPSFSTESRQTSAARHFQTHRLQVNVLPPTAASSSVEFFFFFSSGGASS</sequence>
<proteinExistence type="predicted"/>
<organism evidence="2 3">
    <name type="scientific">Oryzias melastigma</name>
    <name type="common">Marine medaka</name>
    <dbReference type="NCBI Taxonomy" id="30732"/>
    <lineage>
        <taxon>Eukaryota</taxon>
        <taxon>Metazoa</taxon>
        <taxon>Chordata</taxon>
        <taxon>Craniata</taxon>
        <taxon>Vertebrata</taxon>
        <taxon>Euteleostomi</taxon>
        <taxon>Actinopterygii</taxon>
        <taxon>Neopterygii</taxon>
        <taxon>Teleostei</taxon>
        <taxon>Neoteleostei</taxon>
        <taxon>Acanthomorphata</taxon>
        <taxon>Ovalentaria</taxon>
        <taxon>Atherinomorphae</taxon>
        <taxon>Beloniformes</taxon>
        <taxon>Adrianichthyidae</taxon>
        <taxon>Oryziinae</taxon>
        <taxon>Oryzias</taxon>
    </lineage>
</organism>
<gene>
    <name evidence="2" type="ORF">FQA47_022824</name>
</gene>
<protein>
    <submittedName>
        <fullName evidence="2">Uncharacterized protein</fullName>
    </submittedName>
</protein>
<dbReference type="Proteomes" id="UP000646548">
    <property type="component" value="Unassembled WGS sequence"/>
</dbReference>
<name>A0A834F987_ORYME</name>
<dbReference type="EMBL" id="WKFB01000356">
    <property type="protein sequence ID" value="KAF6725641.1"/>
    <property type="molecule type" value="Genomic_DNA"/>
</dbReference>
<comment type="caution">
    <text evidence="2">The sequence shown here is derived from an EMBL/GenBank/DDBJ whole genome shotgun (WGS) entry which is preliminary data.</text>
</comment>
<dbReference type="AlphaFoldDB" id="A0A834F987"/>
<evidence type="ECO:0000313" key="3">
    <source>
        <dbReference type="Proteomes" id="UP000646548"/>
    </source>
</evidence>
<feature type="region of interest" description="Disordered" evidence="1">
    <location>
        <begin position="1"/>
        <end position="70"/>
    </location>
</feature>
<accession>A0A834F987</accession>